<dbReference type="EMBL" id="CAJNRD030001124">
    <property type="protein sequence ID" value="CAG5109288.1"/>
    <property type="molecule type" value="Genomic_DNA"/>
</dbReference>
<proteinExistence type="predicted"/>
<gene>
    <name evidence="1" type="ORF">HICCMSTLAB_LOCUS13924</name>
</gene>
<accession>A0A8J2HUG0</accession>
<protein>
    <submittedName>
        <fullName evidence="1">Uncharacterized protein</fullName>
    </submittedName>
</protein>
<name>A0A8J2HUG0_COTCN</name>
<evidence type="ECO:0000313" key="2">
    <source>
        <dbReference type="Proteomes" id="UP000786811"/>
    </source>
</evidence>
<dbReference type="Proteomes" id="UP000786811">
    <property type="component" value="Unassembled WGS sequence"/>
</dbReference>
<sequence length="196" mass="22870">MLQEIRKSLNTLEKIEFVDVDSDMLSSSDTLSSSSSILPFQTFINKCHLLISSDDTTAYRILGESRQFLILLQTDIEDHLNCQLRLSLLHKHQRVPKKHLDHTLIPILLIEFTRTICVSQLHEIIFQLIIRIIIVKVVIHSSLYIGIKVQSRSQNWDSFIQKTNFFFFTEEANIDEARPVRLFPFNRQLFSILQVS</sequence>
<evidence type="ECO:0000313" key="1">
    <source>
        <dbReference type="EMBL" id="CAG5109288.1"/>
    </source>
</evidence>
<organism evidence="1 2">
    <name type="scientific">Cotesia congregata</name>
    <name type="common">Parasitoid wasp</name>
    <name type="synonym">Apanteles congregatus</name>
    <dbReference type="NCBI Taxonomy" id="51543"/>
    <lineage>
        <taxon>Eukaryota</taxon>
        <taxon>Metazoa</taxon>
        <taxon>Ecdysozoa</taxon>
        <taxon>Arthropoda</taxon>
        <taxon>Hexapoda</taxon>
        <taxon>Insecta</taxon>
        <taxon>Pterygota</taxon>
        <taxon>Neoptera</taxon>
        <taxon>Endopterygota</taxon>
        <taxon>Hymenoptera</taxon>
        <taxon>Apocrita</taxon>
        <taxon>Ichneumonoidea</taxon>
        <taxon>Braconidae</taxon>
        <taxon>Microgastrinae</taxon>
        <taxon>Cotesia</taxon>
    </lineage>
</organism>
<dbReference type="AlphaFoldDB" id="A0A8J2HUG0"/>
<reference evidence="1" key="1">
    <citation type="submission" date="2021-04" db="EMBL/GenBank/DDBJ databases">
        <authorList>
            <person name="Chebbi M.A.C M."/>
        </authorList>
    </citation>
    <scope>NUCLEOTIDE SEQUENCE</scope>
</reference>
<keyword evidence="2" id="KW-1185">Reference proteome</keyword>
<comment type="caution">
    <text evidence="1">The sequence shown here is derived from an EMBL/GenBank/DDBJ whole genome shotgun (WGS) entry which is preliminary data.</text>
</comment>